<evidence type="ECO:0000256" key="2">
    <source>
        <dbReference type="ARBA" id="ARBA00022801"/>
    </source>
</evidence>
<dbReference type="SMART" id="SM00796">
    <property type="entry name" value="AHS1"/>
    <property type="match status" value="1"/>
</dbReference>
<protein>
    <submittedName>
        <fullName evidence="5">Allophanate hydrolase subunit 1</fullName>
    </submittedName>
</protein>
<dbReference type="SUPFAM" id="SSF160467">
    <property type="entry name" value="PH0987 N-terminal domain-like"/>
    <property type="match status" value="1"/>
</dbReference>
<sequence length="224" mass="24968">MMDIRPYGDSALLINFEQKIDHDIHELVKAYFNSIAEIDGVIYQIPAYCSITVVFDKKNIEYYNLKSKIENTTIQSGTIEQNIAPIEIPVCYESEFAPDLESLAKDIDLSPDQIISLHTSTTYDVFMMGFLPGFPYLGQLPAQLECKRKAVPRKLVSAGSVGIAGKQTGIYPLDAPGGWQLIGQTPLKIFDALAEESFLMKMGDKVKFKSISAETFNKIQKDGK</sequence>
<keyword evidence="3" id="KW-0067">ATP-binding</keyword>
<dbReference type="SUPFAM" id="SSF50891">
    <property type="entry name" value="Cyclophilin-like"/>
    <property type="match status" value="1"/>
</dbReference>
<dbReference type="RefSeq" id="WP_013452636.1">
    <property type="nucleotide sequence ID" value="NC_014759.1"/>
</dbReference>
<dbReference type="PANTHER" id="PTHR34698">
    <property type="entry name" value="5-OXOPROLINASE SUBUNIT B"/>
    <property type="match status" value="1"/>
</dbReference>
<dbReference type="Pfam" id="PF02682">
    <property type="entry name" value="CT_C_D"/>
    <property type="match status" value="1"/>
</dbReference>
<keyword evidence="6" id="KW-1185">Reference proteome</keyword>
<dbReference type="InterPro" id="IPR029000">
    <property type="entry name" value="Cyclophilin-like_dom_sf"/>
</dbReference>
<evidence type="ECO:0000259" key="4">
    <source>
        <dbReference type="SMART" id="SM00796"/>
    </source>
</evidence>
<dbReference type="InterPro" id="IPR003833">
    <property type="entry name" value="CT_C_D"/>
</dbReference>
<dbReference type="STRING" id="643867.Ftrac_0480"/>
<dbReference type="GO" id="GO:0016787">
    <property type="term" value="F:hydrolase activity"/>
    <property type="evidence" value="ECO:0007669"/>
    <property type="project" value="UniProtKB-KW"/>
</dbReference>
<dbReference type="EMBL" id="CP002349">
    <property type="protein sequence ID" value="ADR20485.1"/>
    <property type="molecule type" value="Genomic_DNA"/>
</dbReference>
<evidence type="ECO:0000313" key="6">
    <source>
        <dbReference type="Proteomes" id="UP000008720"/>
    </source>
</evidence>
<name>E4TP82_MARTH</name>
<dbReference type="AlphaFoldDB" id="E4TP82"/>
<reference evidence="5 6" key="1">
    <citation type="journal article" date="2011" name="Stand. Genomic Sci.">
        <title>Complete genome sequence of Marivirga tractuosa type strain (H-43).</title>
        <authorList>
            <person name="Pagani I."/>
            <person name="Chertkov O."/>
            <person name="Lapidus A."/>
            <person name="Lucas S."/>
            <person name="Del Rio T.G."/>
            <person name="Tice H."/>
            <person name="Copeland A."/>
            <person name="Cheng J.F."/>
            <person name="Nolan M."/>
            <person name="Saunders E."/>
            <person name="Pitluck S."/>
            <person name="Held B."/>
            <person name="Goodwin L."/>
            <person name="Liolios K."/>
            <person name="Ovchinikova G."/>
            <person name="Ivanova N."/>
            <person name="Mavromatis K."/>
            <person name="Pati A."/>
            <person name="Chen A."/>
            <person name="Palaniappan K."/>
            <person name="Land M."/>
            <person name="Hauser L."/>
            <person name="Jeffries C.D."/>
            <person name="Detter J.C."/>
            <person name="Han C."/>
            <person name="Tapia R."/>
            <person name="Ngatchou-Djao O.D."/>
            <person name="Rohde M."/>
            <person name="Goker M."/>
            <person name="Spring S."/>
            <person name="Sikorski J."/>
            <person name="Woyke T."/>
            <person name="Bristow J."/>
            <person name="Eisen J.A."/>
            <person name="Markowitz V."/>
            <person name="Hugenholtz P."/>
            <person name="Klenk H.P."/>
            <person name="Kyrpides N.C."/>
        </authorList>
    </citation>
    <scope>NUCLEOTIDE SEQUENCE [LARGE SCALE GENOMIC DNA]</scope>
    <source>
        <strain evidence="6">ATCC 23168 / DSM 4126 / NBRC 15989 / NCIMB 1408 / VKM B-1430 / H-43</strain>
    </source>
</reference>
<proteinExistence type="predicted"/>
<dbReference type="PANTHER" id="PTHR34698:SF2">
    <property type="entry name" value="5-OXOPROLINASE SUBUNIT B"/>
    <property type="match status" value="1"/>
</dbReference>
<dbReference type="KEGG" id="mtt:Ftrac_0480"/>
<dbReference type="HOGENOM" id="CLU_020207_1_0_10"/>
<feature type="domain" description="Carboxyltransferase" evidence="4">
    <location>
        <begin position="2"/>
        <end position="200"/>
    </location>
</feature>
<keyword evidence="1" id="KW-0547">Nucleotide-binding</keyword>
<dbReference type="NCBIfam" id="TIGR00370">
    <property type="entry name" value="5-oxoprolinase subunit PxpB"/>
    <property type="match status" value="1"/>
</dbReference>
<dbReference type="eggNOG" id="COG2049">
    <property type="taxonomic scope" value="Bacteria"/>
</dbReference>
<accession>E4TP82</accession>
<gene>
    <name evidence="5" type="ordered locus">Ftrac_0480</name>
</gene>
<dbReference type="Proteomes" id="UP000008720">
    <property type="component" value="Chromosome"/>
</dbReference>
<dbReference type="OrthoDB" id="9778567at2"/>
<evidence type="ECO:0000313" key="5">
    <source>
        <dbReference type="EMBL" id="ADR20485.1"/>
    </source>
</evidence>
<dbReference type="Gene3D" id="2.40.100.10">
    <property type="entry name" value="Cyclophilin-like"/>
    <property type="match status" value="1"/>
</dbReference>
<dbReference type="InterPro" id="IPR010016">
    <property type="entry name" value="PxpB"/>
</dbReference>
<keyword evidence="2 5" id="KW-0378">Hydrolase</keyword>
<evidence type="ECO:0000256" key="1">
    <source>
        <dbReference type="ARBA" id="ARBA00022741"/>
    </source>
</evidence>
<organism evidence="5 6">
    <name type="scientific">Marivirga tractuosa (strain ATCC 23168 / DSM 4126 / NBRC 15989 / NCIMB 1408 / VKM B-1430 / H-43)</name>
    <name type="common">Microscilla tractuosa</name>
    <name type="synonym">Flexibacter tractuosus</name>
    <dbReference type="NCBI Taxonomy" id="643867"/>
    <lineage>
        <taxon>Bacteria</taxon>
        <taxon>Pseudomonadati</taxon>
        <taxon>Bacteroidota</taxon>
        <taxon>Cytophagia</taxon>
        <taxon>Cytophagales</taxon>
        <taxon>Marivirgaceae</taxon>
        <taxon>Marivirga</taxon>
    </lineage>
</organism>
<dbReference type="Gene3D" id="3.30.1360.40">
    <property type="match status" value="1"/>
</dbReference>
<evidence type="ECO:0000256" key="3">
    <source>
        <dbReference type="ARBA" id="ARBA00022840"/>
    </source>
</evidence>
<dbReference type="GO" id="GO:0005524">
    <property type="term" value="F:ATP binding"/>
    <property type="evidence" value="ECO:0007669"/>
    <property type="project" value="UniProtKB-KW"/>
</dbReference>